<reference evidence="3" key="1">
    <citation type="submission" date="2010-04" db="EMBL/GenBank/DDBJ databases">
        <title>Complete sequence of chromosome 3 of Burkholderia sp. CCGE1002.</title>
        <authorList>
            <consortium name="US DOE Joint Genome Institute"/>
            <person name="Lucas S."/>
            <person name="Copeland A."/>
            <person name="Lapidus A."/>
            <person name="Cheng J.-F."/>
            <person name="Bruce D."/>
            <person name="Goodwin L."/>
            <person name="Pitluck S."/>
            <person name="Chertkov O."/>
            <person name="Detter J.C."/>
            <person name="Han C."/>
            <person name="Tapia R."/>
            <person name="Land M."/>
            <person name="Hauser L."/>
            <person name="Kyrpides N."/>
            <person name="Ovchinnikova G."/>
            <person name="Martinez-Romero E."/>
            <person name="Hernandez M.A.R."/>
            <person name="Tiedje J.M."/>
            <person name="Woyke T."/>
        </authorList>
    </citation>
    <scope>NUCLEOTIDE SEQUENCE [LARGE SCALE GENOMIC DNA]</scope>
    <source>
        <strain evidence="3">CCGE1002</strain>
    </source>
</reference>
<feature type="domain" description="Rhodanese" evidence="1">
    <location>
        <begin position="296"/>
        <end position="386"/>
    </location>
</feature>
<dbReference type="Proteomes" id="UP000002190">
    <property type="component" value="Chromosome 3"/>
</dbReference>
<dbReference type="Pfam" id="PF00581">
    <property type="entry name" value="Rhodanese"/>
    <property type="match status" value="2"/>
</dbReference>
<feature type="domain" description="Rhodanese" evidence="1">
    <location>
        <begin position="405"/>
        <end position="493"/>
    </location>
</feature>
<evidence type="ECO:0000259" key="1">
    <source>
        <dbReference type="PROSITE" id="PS50206"/>
    </source>
</evidence>
<reference evidence="2 3" key="2">
    <citation type="journal article" date="2012" name="J. Bacteriol.">
        <title>Genome Sequences of Burkholderia sp. Strains CCGE1002 and H160, Isolated from Legume Nodules in Mexico and Brazil.</title>
        <authorList>
            <person name="Ormeno-Orrillo E."/>
            <person name="Rogel M.A."/>
            <person name="Chueire L.M."/>
            <person name="Tiedje J.M."/>
            <person name="Martinez-Romero E."/>
            <person name="Hungria M."/>
        </authorList>
    </citation>
    <scope>NUCLEOTIDE SEQUENCE [LARGE SCALE GENOMIC DNA]</scope>
    <source>
        <strain evidence="2 3">CCGE1002</strain>
    </source>
</reference>
<dbReference type="PANTHER" id="PTHR44086:SF10">
    <property type="entry name" value="THIOSULFATE SULFURTRANSFERASE_RHODANESE-LIKE DOMAIN-CONTAINING PROTEIN 3"/>
    <property type="match status" value="1"/>
</dbReference>
<accession>D5WK33</accession>
<dbReference type="InterPro" id="IPR001763">
    <property type="entry name" value="Rhodanese-like_dom"/>
</dbReference>
<dbReference type="PANTHER" id="PTHR44086">
    <property type="entry name" value="THIOSULFATE SULFURTRANSFERASE RDL2, MITOCHONDRIAL-RELATED"/>
    <property type="match status" value="1"/>
</dbReference>
<organism evidence="2 3">
    <name type="scientific">Paraburkholderia atlantica</name>
    <dbReference type="NCBI Taxonomy" id="2654982"/>
    <lineage>
        <taxon>Bacteria</taxon>
        <taxon>Pseudomonadati</taxon>
        <taxon>Pseudomonadota</taxon>
        <taxon>Betaproteobacteria</taxon>
        <taxon>Burkholderiales</taxon>
        <taxon>Burkholderiaceae</taxon>
        <taxon>Paraburkholderia</taxon>
    </lineage>
</organism>
<dbReference type="PROSITE" id="PS50206">
    <property type="entry name" value="RHODANESE_3"/>
    <property type="match status" value="4"/>
</dbReference>
<dbReference type="eggNOG" id="COG0607">
    <property type="taxonomic scope" value="Bacteria"/>
</dbReference>
<feature type="domain" description="Rhodanese" evidence="1">
    <location>
        <begin position="159"/>
        <end position="250"/>
    </location>
</feature>
<dbReference type="AlphaFoldDB" id="D5WK33"/>
<dbReference type="EMBL" id="CP002015">
    <property type="protein sequence ID" value="ADG19579.1"/>
    <property type="molecule type" value="Genomic_DNA"/>
</dbReference>
<dbReference type="KEGG" id="bge:BC1002_5670"/>
<dbReference type="GO" id="GO:0004792">
    <property type="term" value="F:thiosulfate-cyanide sulfurtransferase activity"/>
    <property type="evidence" value="ECO:0007669"/>
    <property type="project" value="TreeGrafter"/>
</dbReference>
<proteinExistence type="predicted"/>
<dbReference type="STRING" id="640511.BC1002_5670"/>
<dbReference type="HOGENOM" id="CLU_024972_1_0_4"/>
<feature type="domain" description="Rhodanese" evidence="1">
    <location>
        <begin position="33"/>
        <end position="126"/>
    </location>
</feature>
<evidence type="ECO:0000313" key="3">
    <source>
        <dbReference type="Proteomes" id="UP000002190"/>
    </source>
</evidence>
<sequence>MASSDPNFGLSDSPMADTFSLIPATTVREWLNDDEEIAFFDVREAGEFGEGHPFFAVPLPYSRLELDIVRLAPRREVRIVLLDAGADDEAISRRAARRLHALGYTRLFVLKDGARGWAAAGYTLFKGVNVPSKTFGELVEHAYETPHISAADLARLKTERAPLILLDGRTVEEHTKMTIPGAVSCPNGELAYRFGALAADPRTPVVIHCAGRTRSIIGAQLLRSLGVPNPVVALENGTQGWALAGLELERGSARRYPDSVEDSISSEARDRAASLAARFAVTTLDARAAQAWLDAADRTTYLLDVRSAAEFARDGVPAAVHAPGGQLLQATDQTIGVRRARVLLVDYDGIRAPVMATWLVQLGLETALVQERDAHALKRHGPHATAHGPVEEDLIDADGLRKLRGAADVHVLDLRSSAAYRGGHPERARWSIRPRLAAALEKARRSHRIVLLADSQELAALAAFDLREARFSDVSIAKDGIDTFRQAGYAIEASPRTPADSERIDYLFFVHDRHEGNLDAARAYLAWETGLIAQCAPDELRQFCIDVQAAHADTLAQPIR</sequence>
<dbReference type="SUPFAM" id="SSF52821">
    <property type="entry name" value="Rhodanese/Cell cycle control phosphatase"/>
    <property type="match status" value="4"/>
</dbReference>
<evidence type="ECO:0000313" key="2">
    <source>
        <dbReference type="EMBL" id="ADG19579.1"/>
    </source>
</evidence>
<protein>
    <submittedName>
        <fullName evidence="2">Rhodanese domain protein</fullName>
    </submittedName>
</protein>
<dbReference type="eggNOG" id="COG2897">
    <property type="taxonomic scope" value="Bacteria"/>
</dbReference>
<gene>
    <name evidence="2" type="ordered locus">BC1002_5670</name>
</gene>
<dbReference type="Gene3D" id="3.40.250.10">
    <property type="entry name" value="Rhodanese-like domain"/>
    <property type="match status" value="4"/>
</dbReference>
<dbReference type="SMART" id="SM00450">
    <property type="entry name" value="RHOD"/>
    <property type="match status" value="4"/>
</dbReference>
<name>D5WK33_PARAM</name>
<dbReference type="InterPro" id="IPR036873">
    <property type="entry name" value="Rhodanese-like_dom_sf"/>
</dbReference>